<gene>
    <name evidence="1" type="ORF">Adt_05444</name>
</gene>
<dbReference type="EMBL" id="JBFOLK010000002">
    <property type="protein sequence ID" value="KAL2532093.1"/>
    <property type="molecule type" value="Genomic_DNA"/>
</dbReference>
<proteinExistence type="predicted"/>
<organism evidence="1 2">
    <name type="scientific">Abeliophyllum distichum</name>
    <dbReference type="NCBI Taxonomy" id="126358"/>
    <lineage>
        <taxon>Eukaryota</taxon>
        <taxon>Viridiplantae</taxon>
        <taxon>Streptophyta</taxon>
        <taxon>Embryophyta</taxon>
        <taxon>Tracheophyta</taxon>
        <taxon>Spermatophyta</taxon>
        <taxon>Magnoliopsida</taxon>
        <taxon>eudicotyledons</taxon>
        <taxon>Gunneridae</taxon>
        <taxon>Pentapetalae</taxon>
        <taxon>asterids</taxon>
        <taxon>lamiids</taxon>
        <taxon>Lamiales</taxon>
        <taxon>Oleaceae</taxon>
        <taxon>Forsythieae</taxon>
        <taxon>Abeliophyllum</taxon>
    </lineage>
</organism>
<keyword evidence="2" id="KW-1185">Reference proteome</keyword>
<name>A0ABD1V463_9LAMI</name>
<evidence type="ECO:0000313" key="1">
    <source>
        <dbReference type="EMBL" id="KAL2532093.1"/>
    </source>
</evidence>
<accession>A0ABD1V463</accession>
<evidence type="ECO:0000313" key="2">
    <source>
        <dbReference type="Proteomes" id="UP001604336"/>
    </source>
</evidence>
<reference evidence="2" key="1">
    <citation type="submission" date="2024-07" db="EMBL/GenBank/DDBJ databases">
        <title>Two chromosome-level genome assemblies of Korean endemic species Abeliophyllum distichum and Forsythia ovata (Oleaceae).</title>
        <authorList>
            <person name="Jang H."/>
        </authorList>
    </citation>
    <scope>NUCLEOTIDE SEQUENCE [LARGE SCALE GENOMIC DNA]</scope>
</reference>
<sequence length="257" mass="29662">MKNSSKGTYYRDLKFDMQAVDINPNQAEVEVYLAELIKGATYACPIMAKSEMSIKNEPPKEENKKARTFSFDITKAEVIFDRLYKDKQTRLSEKHKLPISEQIKGKIYCKWHNTWSHTTNSCLVFRHVLQDAIESGQITFESKKKMAMDENPFPQPIDVNMVIPNLDKFGFPRFKLVVDNGKDERHASAFERLKRNEVELRTKINKVDCLEEGIFAKELEGDLERIAKSGYAQAQDLLTKINLGDERRSSNLHQPVT</sequence>
<comment type="caution">
    <text evidence="1">The sequence shown here is derived from an EMBL/GenBank/DDBJ whole genome shotgun (WGS) entry which is preliminary data.</text>
</comment>
<protein>
    <submittedName>
        <fullName evidence="1">Retroelement</fullName>
    </submittedName>
</protein>
<dbReference type="AlphaFoldDB" id="A0ABD1V463"/>
<dbReference type="Proteomes" id="UP001604336">
    <property type="component" value="Unassembled WGS sequence"/>
</dbReference>